<gene>
    <name evidence="1" type="ORF">XINFAN_03089</name>
</gene>
<name>A0A3P5XLR2_9RHOB</name>
<dbReference type="EMBL" id="UXAW01000087">
    <property type="protein sequence ID" value="VDC31717.1"/>
    <property type="molecule type" value="Genomic_DNA"/>
</dbReference>
<protein>
    <submittedName>
        <fullName evidence="1">Uncharacterized protein</fullName>
    </submittedName>
</protein>
<sequence length="118" mass="12950">MRFPLIVSAATAISLTLGFGLPAKADLVIQGRAAQALHCAALLFIASEELYKAGYLPRADYNYAQSAAVHMLAYVPGTNDQKVQAMGQRFEKMLSRKSLPALLQEFDQTAPWCQKTFL</sequence>
<evidence type="ECO:0000313" key="2">
    <source>
        <dbReference type="Proteomes" id="UP000277498"/>
    </source>
</evidence>
<dbReference type="OrthoDB" id="7866108at2"/>
<accession>A0A3P5XLR2</accession>
<dbReference type="AlphaFoldDB" id="A0A3P5XLR2"/>
<keyword evidence="2" id="KW-1185">Reference proteome</keyword>
<evidence type="ECO:0000313" key="1">
    <source>
        <dbReference type="EMBL" id="VDC31717.1"/>
    </source>
</evidence>
<reference evidence="1 2" key="1">
    <citation type="submission" date="2018-11" db="EMBL/GenBank/DDBJ databases">
        <authorList>
            <person name="Criscuolo A."/>
        </authorList>
    </citation>
    <scope>NUCLEOTIDE SEQUENCE [LARGE SCALE GENOMIC DNA]</scope>
    <source>
        <strain evidence="1">ACIP111625</strain>
    </source>
</reference>
<proteinExistence type="predicted"/>
<organism evidence="1 2">
    <name type="scientific">Pseudogemmobacter humi</name>
    <dbReference type="NCBI Taxonomy" id="2483812"/>
    <lineage>
        <taxon>Bacteria</taxon>
        <taxon>Pseudomonadati</taxon>
        <taxon>Pseudomonadota</taxon>
        <taxon>Alphaproteobacteria</taxon>
        <taxon>Rhodobacterales</taxon>
        <taxon>Paracoccaceae</taxon>
        <taxon>Pseudogemmobacter</taxon>
    </lineage>
</organism>
<dbReference type="Proteomes" id="UP000277498">
    <property type="component" value="Unassembled WGS sequence"/>
</dbReference>
<dbReference type="RefSeq" id="WP_124087807.1">
    <property type="nucleotide sequence ID" value="NZ_UXAW01000087.1"/>
</dbReference>